<feature type="domain" description="VWFA" evidence="1">
    <location>
        <begin position="265"/>
        <end position="433"/>
    </location>
</feature>
<accession>A0A3N7K0F1</accession>
<dbReference type="RefSeq" id="WP_124539175.1">
    <property type="nucleotide sequence ID" value="NZ_QUSW01000001.1"/>
</dbReference>
<protein>
    <submittedName>
        <fullName evidence="3">VWA domain-containing protein</fullName>
    </submittedName>
</protein>
<dbReference type="AlphaFoldDB" id="A0A3N7K0F1"/>
<dbReference type="PROSITE" id="PS50234">
    <property type="entry name" value="VWFA"/>
    <property type="match status" value="1"/>
</dbReference>
<dbReference type="PANTHER" id="PTHR45737">
    <property type="entry name" value="VON WILLEBRAND FACTOR A DOMAIN-CONTAINING PROTEIN 5A"/>
    <property type="match status" value="1"/>
</dbReference>
<dbReference type="Gene3D" id="3.40.50.410">
    <property type="entry name" value="von Willebrand factor, type A domain"/>
    <property type="match status" value="1"/>
</dbReference>
<dbReference type="InterPro" id="IPR002035">
    <property type="entry name" value="VWF_A"/>
</dbReference>
<dbReference type="InterPro" id="IPR036465">
    <property type="entry name" value="vWFA_dom_sf"/>
</dbReference>
<evidence type="ECO:0000259" key="2">
    <source>
        <dbReference type="PROSITE" id="PS51468"/>
    </source>
</evidence>
<evidence type="ECO:0000313" key="4">
    <source>
        <dbReference type="Proteomes" id="UP000267464"/>
    </source>
</evidence>
<organism evidence="3 4">
    <name type="scientific">Piscinibacter terrae</name>
    <dbReference type="NCBI Taxonomy" id="2496871"/>
    <lineage>
        <taxon>Bacteria</taxon>
        <taxon>Pseudomonadati</taxon>
        <taxon>Pseudomonadota</taxon>
        <taxon>Betaproteobacteria</taxon>
        <taxon>Burkholderiales</taxon>
        <taxon>Sphaerotilaceae</taxon>
        <taxon>Piscinibacter</taxon>
    </lineage>
</organism>
<dbReference type="Proteomes" id="UP000267464">
    <property type="component" value="Unassembled WGS sequence"/>
</dbReference>
<dbReference type="EMBL" id="QUSW01000001">
    <property type="protein sequence ID" value="RQP26489.1"/>
    <property type="molecule type" value="Genomic_DNA"/>
</dbReference>
<feature type="domain" description="VIT" evidence="2">
    <location>
        <begin position="5"/>
        <end position="133"/>
    </location>
</feature>
<dbReference type="OrthoDB" id="9784383at2"/>
<dbReference type="PANTHER" id="PTHR45737:SF6">
    <property type="entry name" value="VON WILLEBRAND FACTOR A DOMAIN-CONTAINING PROTEIN 5A"/>
    <property type="match status" value="1"/>
</dbReference>
<dbReference type="SMART" id="SM00327">
    <property type="entry name" value="VWA"/>
    <property type="match status" value="1"/>
</dbReference>
<gene>
    <name evidence="3" type="ORF">DZC73_05635</name>
</gene>
<dbReference type="InterPro" id="IPR013694">
    <property type="entry name" value="VIT"/>
</dbReference>
<keyword evidence="4" id="KW-1185">Reference proteome</keyword>
<dbReference type="Pfam" id="PF13768">
    <property type="entry name" value="VWA_3"/>
    <property type="match status" value="1"/>
</dbReference>
<proteinExistence type="predicted"/>
<dbReference type="Pfam" id="PF08487">
    <property type="entry name" value="VIT"/>
    <property type="match status" value="1"/>
</dbReference>
<evidence type="ECO:0000313" key="3">
    <source>
        <dbReference type="EMBL" id="RQP26489.1"/>
    </source>
</evidence>
<evidence type="ECO:0000259" key="1">
    <source>
        <dbReference type="PROSITE" id="PS50234"/>
    </source>
</evidence>
<comment type="caution">
    <text evidence="3">The sequence shown here is derived from an EMBL/GenBank/DDBJ whole genome shotgun (WGS) entry which is preliminary data.</text>
</comment>
<sequence>MTHQEFGLRHIAGGTAAAPVLQHVTAQCRLDGLLLDTTVRQAYRNTSKDVLEVVYTFPLAPGAVLLGFSVTLAGRRQVGAIVEKVQAQQRYEEAMESGDAPILLERSGDGLCTVNLGNFKPGEEAVIEYRSGELLAVEQGRVRICIPTTVAPRYGDPLRGGQLQPYQVPEASLSAEYGLALTLDVDAQWAKAPMHCATHRATFAATETGARLSLGDRAWLDRDVVITLDAPSSGSHLHHAADGSQQVVLASFQPANALPPRERIDLKLLVDCSGSMAGDSMQSARVALAQVVRQLREDDRFSYSRFGDRVHHGFRRMATVKPHHLAMLQAMIAVTQADLGGTQMLAALESTIALRGTAEQADILLITDGEVWDAEPMISAAAASKHRIFAVGVGAAPAHSLLRRLAEASGGACEFATPGENLEAAVDRMFARIRQQSMRDVRVQWDGGAAPDWVTPLPGSVFAGDMIHVFAGFSHGLPRTATLVNSERALAEGSPPVSADKGDALPRMAAASRIGPASADEALSLALRYQLLTDRTNFLVIHERAEADKATEMAQLHQVASMLAAGWGAVGSERARGIAMAAGAAAMPAPAGGMRMAKLAARPSPMLSRARFDALDASPMEMGRAAPAASGQADADEVLRAAVAFLSQGRQGRLADAMEALKPDDAVMHAITALQGLGLDRDTAWMLLVRWLAEQRAMDLDDAAEDAMEHALDGVSAEQWQGAIVALADALDPARA</sequence>
<reference evidence="3 4" key="1">
    <citation type="submission" date="2018-08" db="EMBL/GenBank/DDBJ databases">
        <authorList>
            <person name="Khan S.A."/>
            <person name="Jeon C.O."/>
            <person name="Chun B.H."/>
            <person name="Jeong S.E."/>
        </authorList>
    </citation>
    <scope>NUCLEOTIDE SEQUENCE [LARGE SCALE GENOMIC DNA]</scope>
    <source>
        <strain evidence="3 4">S-16</strain>
    </source>
</reference>
<dbReference type="PROSITE" id="PS51468">
    <property type="entry name" value="VIT"/>
    <property type="match status" value="1"/>
</dbReference>
<reference evidence="3 4" key="2">
    <citation type="submission" date="2018-12" db="EMBL/GenBank/DDBJ databases">
        <title>Rhizobacter gummiphilus sp. nov., a rubber-degrading bacterium isolated from the soil of a botanical garden in Japan.</title>
        <authorList>
            <person name="Shunsuke S.S."/>
        </authorList>
    </citation>
    <scope>NUCLEOTIDE SEQUENCE [LARGE SCALE GENOMIC DNA]</scope>
    <source>
        <strain evidence="3 4">S-16</strain>
    </source>
</reference>
<name>A0A3N7K0F1_9BURK</name>
<dbReference type="SUPFAM" id="SSF53300">
    <property type="entry name" value="vWA-like"/>
    <property type="match status" value="1"/>
</dbReference>
<dbReference type="SMART" id="SM00609">
    <property type="entry name" value="VIT"/>
    <property type="match status" value="1"/>
</dbReference>